<accession>A0A7W8DMM1</accession>
<evidence type="ECO:0000313" key="2">
    <source>
        <dbReference type="Proteomes" id="UP000590740"/>
    </source>
</evidence>
<name>A0A7W8DMM1_9BACT</name>
<dbReference type="Proteomes" id="UP000590740">
    <property type="component" value="Unassembled WGS sequence"/>
</dbReference>
<reference evidence="1 2" key="1">
    <citation type="submission" date="2020-08" db="EMBL/GenBank/DDBJ databases">
        <title>Genomic Encyclopedia of Type Strains, Phase IV (KMG-IV): sequencing the most valuable type-strain genomes for metagenomic binning, comparative biology and taxonomic classification.</title>
        <authorList>
            <person name="Goeker M."/>
        </authorList>
    </citation>
    <scope>NUCLEOTIDE SEQUENCE [LARGE SCALE GENOMIC DNA]</scope>
    <source>
        <strain evidence="1 2">DSM 12252</strain>
    </source>
</reference>
<gene>
    <name evidence="1" type="ORF">HNQ65_004609</name>
</gene>
<sequence length="326" mass="36766">MVIPYYWAESRLQHKTPLRQITVRRWGWSDISQEDAQQLADQRVQEAMTCIESGEKLRRREPKEAYDSADGVPIREEVVSRHENVVITRNSYGALCLNTPDVFFADVDASPKGMLHMSMRGCLAMIVTSVVTGILTKSAMAGFSLAIGLPWLVSSVMKQINKRRLPKAEAQAKKEAMTAIQAFSSVHPAWHLRVYETPAGYRLLAIHDLFDPAGETARKALEALNADKRFARLCAVQGCFRARVSPKYWRMKYKVPLSLPKSKWPFPAEHVHLRKQWIEAYDQHAPRFASCRFITALGSSVVSAEADAVRVVHDAYCRAQSDLPLA</sequence>
<proteinExistence type="predicted"/>
<keyword evidence="2" id="KW-1185">Reference proteome</keyword>
<comment type="caution">
    <text evidence="1">The sequence shown here is derived from an EMBL/GenBank/DDBJ whole genome shotgun (WGS) entry which is preliminary data.</text>
</comment>
<protein>
    <submittedName>
        <fullName evidence="1">Uncharacterized protein</fullName>
    </submittedName>
</protein>
<dbReference type="EMBL" id="JACHIG010000013">
    <property type="protein sequence ID" value="MBB5035001.1"/>
    <property type="molecule type" value="Genomic_DNA"/>
</dbReference>
<organism evidence="1 2">
    <name type="scientific">Prosthecobacter vanneervenii</name>
    <dbReference type="NCBI Taxonomy" id="48466"/>
    <lineage>
        <taxon>Bacteria</taxon>
        <taxon>Pseudomonadati</taxon>
        <taxon>Verrucomicrobiota</taxon>
        <taxon>Verrucomicrobiia</taxon>
        <taxon>Verrucomicrobiales</taxon>
        <taxon>Verrucomicrobiaceae</taxon>
        <taxon>Prosthecobacter</taxon>
    </lineage>
</organism>
<dbReference type="AlphaFoldDB" id="A0A7W8DMM1"/>
<evidence type="ECO:0000313" key="1">
    <source>
        <dbReference type="EMBL" id="MBB5035001.1"/>
    </source>
</evidence>
<dbReference type="RefSeq" id="WP_184343357.1">
    <property type="nucleotide sequence ID" value="NZ_JACHIG010000013.1"/>
</dbReference>